<gene>
    <name evidence="8" type="ORF">IV57_GL001794</name>
</gene>
<dbReference type="AlphaFoldDB" id="A0A0R2LE07"/>
<accession>A0A0R2LE07</accession>
<feature type="active site" description="Proton donor" evidence="6">
    <location>
        <position position="133"/>
    </location>
</feature>
<sequence length="159" mass="18330">MLKEGWVCFKMKKIIFVCLGNICRSPMAEMIMDELISQQGLSDALKVESRATSTYEIGNTPHSGAIEELKRHKVPVIEHRAKQITTSDFKNADLVIGMDKQNIIDLKQLAPIKDQSKIHLAFESLDKDSEIQDPWYDHKFDRTYQQLMLVLPAWLKKLE</sequence>
<proteinExistence type="inferred from homology"/>
<dbReference type="InterPro" id="IPR023485">
    <property type="entry name" value="Ptyr_pPase"/>
</dbReference>
<evidence type="ECO:0000256" key="5">
    <source>
        <dbReference type="ARBA" id="ARBA00051722"/>
    </source>
</evidence>
<dbReference type="PATRIC" id="fig|993692.3.peg.1822"/>
<evidence type="ECO:0000256" key="1">
    <source>
        <dbReference type="ARBA" id="ARBA00011063"/>
    </source>
</evidence>
<keyword evidence="4" id="KW-0904">Protein phosphatase</keyword>
<dbReference type="SUPFAM" id="SSF52788">
    <property type="entry name" value="Phosphotyrosine protein phosphatases I"/>
    <property type="match status" value="1"/>
</dbReference>
<evidence type="ECO:0000256" key="3">
    <source>
        <dbReference type="ARBA" id="ARBA00022801"/>
    </source>
</evidence>
<dbReference type="SMART" id="SM00226">
    <property type="entry name" value="LMWPc"/>
    <property type="match status" value="1"/>
</dbReference>
<dbReference type="CDD" id="cd16343">
    <property type="entry name" value="LMWPTP"/>
    <property type="match status" value="1"/>
</dbReference>
<dbReference type="InterPro" id="IPR050438">
    <property type="entry name" value="LMW_PTPase"/>
</dbReference>
<evidence type="ECO:0000256" key="6">
    <source>
        <dbReference type="PIRSR" id="PIRSR617867-1"/>
    </source>
</evidence>
<evidence type="ECO:0000313" key="9">
    <source>
        <dbReference type="Proteomes" id="UP000051006"/>
    </source>
</evidence>
<reference evidence="8 9" key="1">
    <citation type="journal article" date="2015" name="Genome Announc.">
        <title>Expanding the biotechnology potential of lactobacilli through comparative genomics of 213 strains and associated genera.</title>
        <authorList>
            <person name="Sun Z."/>
            <person name="Harris H.M."/>
            <person name="McCann A."/>
            <person name="Guo C."/>
            <person name="Argimon S."/>
            <person name="Zhang W."/>
            <person name="Yang X."/>
            <person name="Jeffery I.B."/>
            <person name="Cooney J.C."/>
            <person name="Kagawa T.F."/>
            <person name="Liu W."/>
            <person name="Song Y."/>
            <person name="Salvetti E."/>
            <person name="Wrobel A."/>
            <person name="Rasinkangas P."/>
            <person name="Parkhill J."/>
            <person name="Rea M.C."/>
            <person name="O'Sullivan O."/>
            <person name="Ritari J."/>
            <person name="Douillard F.P."/>
            <person name="Paul Ross R."/>
            <person name="Yang R."/>
            <person name="Briner A.E."/>
            <person name="Felis G.E."/>
            <person name="de Vos W.M."/>
            <person name="Barrangou R."/>
            <person name="Klaenhammer T.R."/>
            <person name="Caufield P.W."/>
            <person name="Cui Y."/>
            <person name="Zhang H."/>
            <person name="O'Toole P.W."/>
        </authorList>
    </citation>
    <scope>NUCLEOTIDE SEQUENCE [LARGE SCALE GENOMIC DNA]</scope>
    <source>
        <strain evidence="8 9">DSM 24716</strain>
    </source>
</reference>
<evidence type="ECO:0000256" key="4">
    <source>
        <dbReference type="ARBA" id="ARBA00022912"/>
    </source>
</evidence>
<feature type="active site" description="Nucleophile" evidence="6">
    <location>
        <position position="18"/>
    </location>
</feature>
<dbReference type="Gene3D" id="3.40.50.2300">
    <property type="match status" value="1"/>
</dbReference>
<comment type="caution">
    <text evidence="8">The sequence shown here is derived from an EMBL/GenBank/DDBJ whole genome shotgun (WGS) entry which is preliminary data.</text>
</comment>
<dbReference type="STRING" id="993692.IV57_GL001794"/>
<dbReference type="EC" id="3.1.3.48" evidence="2"/>
<dbReference type="InterPro" id="IPR036196">
    <property type="entry name" value="Ptyr_pPase_sf"/>
</dbReference>
<evidence type="ECO:0000256" key="2">
    <source>
        <dbReference type="ARBA" id="ARBA00013064"/>
    </source>
</evidence>
<dbReference type="InterPro" id="IPR017867">
    <property type="entry name" value="Tyr_phospatase_low_mol_wt"/>
</dbReference>
<feature type="domain" description="Phosphotyrosine protein phosphatase I" evidence="7">
    <location>
        <begin position="12"/>
        <end position="157"/>
    </location>
</feature>
<name>A0A0R2LE07_9LACO</name>
<evidence type="ECO:0000259" key="7">
    <source>
        <dbReference type="SMART" id="SM00226"/>
    </source>
</evidence>
<dbReference type="Proteomes" id="UP000051006">
    <property type="component" value="Unassembled WGS sequence"/>
</dbReference>
<comment type="catalytic activity">
    <reaction evidence="5">
        <text>O-phospho-L-tyrosyl-[protein] + H2O = L-tyrosyl-[protein] + phosphate</text>
        <dbReference type="Rhea" id="RHEA:10684"/>
        <dbReference type="Rhea" id="RHEA-COMP:10136"/>
        <dbReference type="Rhea" id="RHEA-COMP:20101"/>
        <dbReference type="ChEBI" id="CHEBI:15377"/>
        <dbReference type="ChEBI" id="CHEBI:43474"/>
        <dbReference type="ChEBI" id="CHEBI:46858"/>
        <dbReference type="ChEBI" id="CHEBI:61978"/>
        <dbReference type="EC" id="3.1.3.48"/>
    </reaction>
</comment>
<dbReference type="PANTHER" id="PTHR11717:SF7">
    <property type="entry name" value="LOW MOLECULAR WEIGHT PHOSPHOTYROSINE PROTEIN PHOSPHATASE"/>
    <property type="match status" value="1"/>
</dbReference>
<protein>
    <recommendedName>
        <fullName evidence="2">protein-tyrosine-phosphatase</fullName>
        <ecNumber evidence="2">3.1.3.48</ecNumber>
    </recommendedName>
</protein>
<keyword evidence="3" id="KW-0378">Hydrolase</keyword>
<dbReference type="EMBL" id="JQCF01000004">
    <property type="protein sequence ID" value="KRO00143.1"/>
    <property type="molecule type" value="Genomic_DNA"/>
</dbReference>
<keyword evidence="9" id="KW-1185">Reference proteome</keyword>
<dbReference type="GO" id="GO:0004725">
    <property type="term" value="F:protein tyrosine phosphatase activity"/>
    <property type="evidence" value="ECO:0007669"/>
    <property type="project" value="UniProtKB-EC"/>
</dbReference>
<comment type="similarity">
    <text evidence="1">Belongs to the low molecular weight phosphotyrosine protein phosphatase family.</text>
</comment>
<evidence type="ECO:0000313" key="8">
    <source>
        <dbReference type="EMBL" id="KRO00143.1"/>
    </source>
</evidence>
<dbReference type="PANTHER" id="PTHR11717">
    <property type="entry name" value="LOW MOLECULAR WEIGHT PROTEIN TYROSINE PHOSPHATASE"/>
    <property type="match status" value="1"/>
</dbReference>
<dbReference type="Pfam" id="PF01451">
    <property type="entry name" value="LMWPc"/>
    <property type="match status" value="1"/>
</dbReference>
<organism evidence="8 9">
    <name type="scientific">Companilactobacillus kimchiensis</name>
    <dbReference type="NCBI Taxonomy" id="993692"/>
    <lineage>
        <taxon>Bacteria</taxon>
        <taxon>Bacillati</taxon>
        <taxon>Bacillota</taxon>
        <taxon>Bacilli</taxon>
        <taxon>Lactobacillales</taxon>
        <taxon>Lactobacillaceae</taxon>
        <taxon>Companilactobacillus</taxon>
    </lineage>
</organism>
<feature type="active site" evidence="6">
    <location>
        <position position="24"/>
    </location>
</feature>
<dbReference type="PRINTS" id="PR00719">
    <property type="entry name" value="LMWPTPASE"/>
</dbReference>